<dbReference type="Gene3D" id="3.80.10.10">
    <property type="entry name" value="Ribonuclease Inhibitor"/>
    <property type="match status" value="1"/>
</dbReference>
<gene>
    <name evidence="3" type="ORF">CTEN210_12815</name>
</gene>
<evidence type="ECO:0000256" key="2">
    <source>
        <dbReference type="SAM" id="SignalP"/>
    </source>
</evidence>
<feature type="compositionally biased region" description="Pro residues" evidence="1">
    <location>
        <begin position="249"/>
        <end position="261"/>
    </location>
</feature>
<dbReference type="InterPro" id="IPR050994">
    <property type="entry name" value="At_inactive_RLKs"/>
</dbReference>
<accession>A0AAD3D5D5</accession>
<dbReference type="InterPro" id="IPR001611">
    <property type="entry name" value="Leu-rich_rpt"/>
</dbReference>
<name>A0AAD3D5D5_9STRA</name>
<evidence type="ECO:0008006" key="5">
    <source>
        <dbReference type="Google" id="ProtNLM"/>
    </source>
</evidence>
<comment type="caution">
    <text evidence="3">The sequence shown here is derived from an EMBL/GenBank/DDBJ whole genome shotgun (WGS) entry which is preliminary data.</text>
</comment>
<feature type="compositionally biased region" description="Low complexity" evidence="1">
    <location>
        <begin position="225"/>
        <end position="248"/>
    </location>
</feature>
<protein>
    <recommendedName>
        <fullName evidence="5">Leucine-rich repeat-containing N-terminal plant-type domain-containing protein</fullName>
    </recommendedName>
</protein>
<feature type="chain" id="PRO_5042275903" description="Leucine-rich repeat-containing N-terminal plant-type domain-containing protein" evidence="2">
    <location>
        <begin position="25"/>
        <end position="554"/>
    </location>
</feature>
<keyword evidence="4" id="KW-1185">Reference proteome</keyword>
<evidence type="ECO:0000313" key="3">
    <source>
        <dbReference type="EMBL" id="GFH56339.1"/>
    </source>
</evidence>
<feature type="signal peptide" evidence="2">
    <location>
        <begin position="1"/>
        <end position="24"/>
    </location>
</feature>
<dbReference type="PANTHER" id="PTHR48010">
    <property type="entry name" value="OS05G0588300 PROTEIN"/>
    <property type="match status" value="1"/>
</dbReference>
<dbReference type="Proteomes" id="UP001054902">
    <property type="component" value="Unassembled WGS sequence"/>
</dbReference>
<keyword evidence="2" id="KW-0732">Signal</keyword>
<sequence>MVSFLNAGVIAFIAIVLPSTLTNAVCMDNASFTFMTAANKSKDCTWLSKSTERIERYCNSSHEKYNHEVYKNCPLTCSSLESVSYTDTANHLFPLLSNQEKMKSCSWITSSLKDSITAKRVNKYCNFQQQMLNCPATCGCKSTNTVEDETAAPSPSSTRCTDISDSYQFDAIGDGKGPYNCEWITQSPKPEITQKRKGLYCTPEQQLYTCAGTCGLCDTTPSPTITKTTSPTIAKTTSPTGTTPTISPSRPPSPAPSPFPTLRPTSTPSDSPTQIPSISPTDLPSTTPSDLPSDIPSDQPSLIPSDIPSMVPSFNPTLWPYLQGIIWQELGYGNEDVENSNYLDAFNTAKAWFIQEDNHPVEKLDGNHTGYLMDRFILSLFYNQNCKEAACINNLSWNFTIPAEDHCNSGWTGIDCDANNRTTYIGLSGKSLSGELPLLKMDELIHFIVHNNALSGTIPIMDGLSKVEYVSLFNNQLTGALPQITLPRLQSLYLTDNELDVVPDLTSTCPNLSFYFYIARNRGDLTVHQNMCNAFPDDHVSVLTGTGSLTCASF</sequence>
<organism evidence="3 4">
    <name type="scientific">Chaetoceros tenuissimus</name>
    <dbReference type="NCBI Taxonomy" id="426638"/>
    <lineage>
        <taxon>Eukaryota</taxon>
        <taxon>Sar</taxon>
        <taxon>Stramenopiles</taxon>
        <taxon>Ochrophyta</taxon>
        <taxon>Bacillariophyta</taxon>
        <taxon>Coscinodiscophyceae</taxon>
        <taxon>Chaetocerotophycidae</taxon>
        <taxon>Chaetocerotales</taxon>
        <taxon>Chaetocerotaceae</taxon>
        <taxon>Chaetoceros</taxon>
    </lineage>
</organism>
<dbReference type="PANTHER" id="PTHR48010:SF58">
    <property type="entry name" value="RECEPTOR PROTEIN KINASE-LIKE PROTEIN ZAR1"/>
    <property type="match status" value="1"/>
</dbReference>
<evidence type="ECO:0000313" key="4">
    <source>
        <dbReference type="Proteomes" id="UP001054902"/>
    </source>
</evidence>
<dbReference type="PROSITE" id="PS51450">
    <property type="entry name" value="LRR"/>
    <property type="match status" value="1"/>
</dbReference>
<dbReference type="InterPro" id="IPR032675">
    <property type="entry name" value="LRR_dom_sf"/>
</dbReference>
<dbReference type="AlphaFoldDB" id="A0AAD3D5D5"/>
<feature type="region of interest" description="Disordered" evidence="1">
    <location>
        <begin position="225"/>
        <end position="307"/>
    </location>
</feature>
<evidence type="ECO:0000256" key="1">
    <source>
        <dbReference type="SAM" id="MobiDB-lite"/>
    </source>
</evidence>
<dbReference type="SUPFAM" id="SSF52058">
    <property type="entry name" value="L domain-like"/>
    <property type="match status" value="1"/>
</dbReference>
<proteinExistence type="predicted"/>
<feature type="compositionally biased region" description="Polar residues" evidence="1">
    <location>
        <begin position="266"/>
        <end position="302"/>
    </location>
</feature>
<dbReference type="EMBL" id="BLLK01000051">
    <property type="protein sequence ID" value="GFH56339.1"/>
    <property type="molecule type" value="Genomic_DNA"/>
</dbReference>
<reference evidence="3 4" key="1">
    <citation type="journal article" date="2021" name="Sci. Rep.">
        <title>The genome of the diatom Chaetoceros tenuissimus carries an ancient integrated fragment of an extant virus.</title>
        <authorList>
            <person name="Hongo Y."/>
            <person name="Kimura K."/>
            <person name="Takaki Y."/>
            <person name="Yoshida Y."/>
            <person name="Baba S."/>
            <person name="Kobayashi G."/>
            <person name="Nagasaki K."/>
            <person name="Hano T."/>
            <person name="Tomaru Y."/>
        </authorList>
    </citation>
    <scope>NUCLEOTIDE SEQUENCE [LARGE SCALE GENOMIC DNA]</scope>
    <source>
        <strain evidence="3 4">NIES-3715</strain>
    </source>
</reference>